<dbReference type="InterPro" id="IPR027417">
    <property type="entry name" value="P-loop_NTPase"/>
</dbReference>
<dbReference type="Pfam" id="PF05729">
    <property type="entry name" value="NACHT"/>
    <property type="match status" value="1"/>
</dbReference>
<dbReference type="Proteomes" id="UP000224080">
    <property type="component" value="Unassembled WGS sequence"/>
</dbReference>
<organism evidence="3 4">
    <name type="scientific">Blastomyces parvus</name>
    <dbReference type="NCBI Taxonomy" id="2060905"/>
    <lineage>
        <taxon>Eukaryota</taxon>
        <taxon>Fungi</taxon>
        <taxon>Dikarya</taxon>
        <taxon>Ascomycota</taxon>
        <taxon>Pezizomycotina</taxon>
        <taxon>Eurotiomycetes</taxon>
        <taxon>Eurotiomycetidae</taxon>
        <taxon>Onygenales</taxon>
        <taxon>Ajellomycetaceae</taxon>
        <taxon>Blastomyces</taxon>
    </lineage>
</organism>
<dbReference type="InterPro" id="IPR055496">
    <property type="entry name" value="DUF7068"/>
</dbReference>
<dbReference type="AlphaFoldDB" id="A0A2B7WRE5"/>
<evidence type="ECO:0000259" key="2">
    <source>
        <dbReference type="PROSITE" id="PS50837"/>
    </source>
</evidence>
<dbReference type="SUPFAM" id="SSF53167">
    <property type="entry name" value="Purine and uridine phosphorylases"/>
    <property type="match status" value="1"/>
</dbReference>
<dbReference type="InterPro" id="IPR041267">
    <property type="entry name" value="NLRP_HD2"/>
</dbReference>
<dbReference type="PANTHER" id="PTHR46082:SF11">
    <property type="entry name" value="AAA+ ATPASE DOMAIN-CONTAINING PROTEIN-RELATED"/>
    <property type="match status" value="1"/>
</dbReference>
<protein>
    <recommendedName>
        <fullName evidence="2">NACHT domain-containing protein</fullName>
    </recommendedName>
</protein>
<dbReference type="PANTHER" id="PTHR46082">
    <property type="entry name" value="ATP/GTP-BINDING PROTEIN-RELATED"/>
    <property type="match status" value="1"/>
</dbReference>
<comment type="caution">
    <text evidence="3">The sequence shown here is derived from an EMBL/GenBank/DDBJ whole genome shotgun (WGS) entry which is preliminary data.</text>
</comment>
<dbReference type="Pfam" id="PF23238">
    <property type="entry name" value="DUF7068"/>
    <property type="match status" value="1"/>
</dbReference>
<gene>
    <name evidence="3" type="ORF">GX51_06415</name>
</gene>
<evidence type="ECO:0000313" key="4">
    <source>
        <dbReference type="Proteomes" id="UP000224080"/>
    </source>
</evidence>
<name>A0A2B7WRE5_9EURO</name>
<dbReference type="Gene3D" id="3.40.50.300">
    <property type="entry name" value="P-loop containing nucleotide triphosphate hydrolases"/>
    <property type="match status" value="1"/>
</dbReference>
<dbReference type="InterPro" id="IPR007111">
    <property type="entry name" value="NACHT_NTPase"/>
</dbReference>
<dbReference type="SUPFAM" id="SSF52540">
    <property type="entry name" value="P-loop containing nucleoside triphosphate hydrolases"/>
    <property type="match status" value="1"/>
</dbReference>
<dbReference type="InterPro" id="IPR035994">
    <property type="entry name" value="Nucleoside_phosphorylase_sf"/>
</dbReference>
<dbReference type="OrthoDB" id="1658288at2759"/>
<keyword evidence="1" id="KW-0677">Repeat</keyword>
<dbReference type="EMBL" id="PDNC01000105">
    <property type="protein sequence ID" value="PGG99156.1"/>
    <property type="molecule type" value="Genomic_DNA"/>
</dbReference>
<evidence type="ECO:0000313" key="3">
    <source>
        <dbReference type="EMBL" id="PGG99156.1"/>
    </source>
</evidence>
<dbReference type="STRING" id="2060905.A0A2B7WRE5"/>
<feature type="domain" description="NACHT" evidence="2">
    <location>
        <begin position="406"/>
        <end position="529"/>
    </location>
</feature>
<reference evidence="3 4" key="1">
    <citation type="submission" date="2017-10" db="EMBL/GenBank/DDBJ databases">
        <title>Comparative genomics in systemic dimorphic fungi from Ajellomycetaceae.</title>
        <authorList>
            <person name="Munoz J.F."/>
            <person name="Mcewen J.G."/>
            <person name="Clay O.K."/>
            <person name="Cuomo C.A."/>
        </authorList>
    </citation>
    <scope>NUCLEOTIDE SEQUENCE [LARGE SCALE GENOMIC DNA]</scope>
    <source>
        <strain evidence="3 4">UAMH130</strain>
    </source>
</reference>
<dbReference type="PROSITE" id="PS50837">
    <property type="entry name" value="NACHT"/>
    <property type="match status" value="1"/>
</dbReference>
<keyword evidence="4" id="KW-1185">Reference proteome</keyword>
<evidence type="ECO:0000256" key="1">
    <source>
        <dbReference type="ARBA" id="ARBA00022737"/>
    </source>
</evidence>
<dbReference type="GO" id="GO:0009116">
    <property type="term" value="P:nucleoside metabolic process"/>
    <property type="evidence" value="ECO:0007669"/>
    <property type="project" value="InterPro"/>
</dbReference>
<dbReference type="Pfam" id="PF17776">
    <property type="entry name" value="NLRC4_HD2"/>
    <property type="match status" value="1"/>
</dbReference>
<accession>A0A2B7WRE5</accession>
<dbReference type="GO" id="GO:0003824">
    <property type="term" value="F:catalytic activity"/>
    <property type="evidence" value="ECO:0007669"/>
    <property type="project" value="InterPro"/>
</dbReference>
<sequence length="1145" mass="130270">MKRRRYCPEDYSVGWICALAIELAAAQGMLDEEHEDFSLGTEDSHIYKLGRIGEHNVAIAWLPEGQAGTNSAATIATRMKSIFPSIRFGLMVGVGGGVPSAKSDIRLGDVVVGRPDGVHGGVVQYDFGKDTPDGFVRTGHLNSPPAILLEAIAKVKANHIGGLRAIDEYASNIPGSSEFLRNNVGSDLLFEPDYDHHGGDTCEHCDGEKVVKRQQRTDQRIIVHYGTIASGNRVMRSGAERDTLSSKLGGVLCFEMEAAGLLNSFPCLVIRGICDYSDSHKNKSWQPYAAGVAAAYAKEVLSVIPCVKASQPNIDVRIREYYVNNRLLEIKRLSGELLDMDRCYISLVLTEHSPKGAGDKQMGRKPSPFTLLNRLKVGQINSECQVFLHELFNERERQGGGVYRPKRIMIRGRAGVGKTTLCKKIVHDFLDGKIWSDRFRRIFWVPLRALKGRFTFKEFLREEYFSMDGDSDSLTSALLTAIRNENTLLLLDGLDEISGERNASGTALVEVFKALLNTRNAIITSRPYAASPANLLAFDLELETVGFHPHQVQAYVKTVVDDQQTLNKIQAFINSHSLIRGLVQIPIQLDALCYTWDDDFVDGEIPETMTTLYEAIELKLWKKDILQVKEGGREVPLSEHEVQNLHGRQEIEEEIGQTIKLLEILAFAGLYNDTIEFNKAHRQKIYKRSKLNRVSDNSLEKLSFLRTSDSSSRRKDMSYHFIHLTFQEFFAAQYFARCWRSGKPLLCLKLDTPEQKGKIETTPEEFLQSEKYNGRFDIFWRFVTGLLHSSDGNQLCDFFRKLEDEPRDLLGPTHQRLLMHCFSEVPSSANESYIRDLRVKMRDDCYNWSLREVNLLNRMYLCRETEFPDHISNKIFADKRHEIRHALLEALSFRCKSLRGLDGGMIIPLLQDNTEVVRRIAAILSPKTHRPKDVLRVSKYGKISLMAAWRSLRHIIPPASLRTDINAYPHFRSAMHGLQDPVAPVDLPEDTLQVLTHLLKPGHSDVSVSVRRRAAHVLRTQTNLPDDSLQILIPLLKYRRWAFPGYLEDIVHNDPRVYSIIFSNFNLSTFSTLYWSWVRRGIEQQFSCYIQHGKLFIEMPDSRREVMLPQEEDVLQAFHAGALALEALTHLPWREWQDSFLQPRN</sequence>
<proteinExistence type="predicted"/>
<dbReference type="InterPro" id="IPR053137">
    <property type="entry name" value="NLR-like"/>
</dbReference>
<dbReference type="Gene3D" id="3.40.50.1580">
    <property type="entry name" value="Nucleoside phosphorylase domain"/>
    <property type="match status" value="1"/>
</dbReference>